<proteinExistence type="predicted"/>
<keyword evidence="3" id="KW-1185">Reference proteome</keyword>
<comment type="caution">
    <text evidence="2">The sequence shown here is derived from an EMBL/GenBank/DDBJ whole genome shotgun (WGS) entry which is preliminary data.</text>
</comment>
<evidence type="ECO:0000256" key="1">
    <source>
        <dbReference type="SAM" id="Phobius"/>
    </source>
</evidence>
<name>A0A3M7QXK5_BRAPC</name>
<sequence>MSSKMRYGLGYLKRAYHFSQMDYYDLNKSRANLFYTFLIKIKIILPPTDLFLILAAEIPIFLVNIFLIFLIFVFYRKNQSINKKSMSLFIIKFENFLYNNFFTLLNKITCFKI</sequence>
<evidence type="ECO:0000313" key="2">
    <source>
        <dbReference type="EMBL" id="RNA15949.1"/>
    </source>
</evidence>
<dbReference type="AlphaFoldDB" id="A0A3M7QXK5"/>
<dbReference type="Proteomes" id="UP000276133">
    <property type="component" value="Unassembled WGS sequence"/>
</dbReference>
<evidence type="ECO:0000313" key="3">
    <source>
        <dbReference type="Proteomes" id="UP000276133"/>
    </source>
</evidence>
<reference evidence="2 3" key="1">
    <citation type="journal article" date="2018" name="Sci. Rep.">
        <title>Genomic signatures of local adaptation to the degree of environmental predictability in rotifers.</title>
        <authorList>
            <person name="Franch-Gras L."/>
            <person name="Hahn C."/>
            <person name="Garcia-Roger E.M."/>
            <person name="Carmona M.J."/>
            <person name="Serra M."/>
            <person name="Gomez A."/>
        </authorList>
    </citation>
    <scope>NUCLEOTIDE SEQUENCE [LARGE SCALE GENOMIC DNA]</scope>
    <source>
        <strain evidence="2">HYR1</strain>
    </source>
</reference>
<accession>A0A3M7QXK5</accession>
<keyword evidence="1" id="KW-1133">Transmembrane helix</keyword>
<feature type="transmembrane region" description="Helical" evidence="1">
    <location>
        <begin position="50"/>
        <end position="75"/>
    </location>
</feature>
<organism evidence="2 3">
    <name type="scientific">Brachionus plicatilis</name>
    <name type="common">Marine rotifer</name>
    <name type="synonym">Brachionus muelleri</name>
    <dbReference type="NCBI Taxonomy" id="10195"/>
    <lineage>
        <taxon>Eukaryota</taxon>
        <taxon>Metazoa</taxon>
        <taxon>Spiralia</taxon>
        <taxon>Gnathifera</taxon>
        <taxon>Rotifera</taxon>
        <taxon>Eurotatoria</taxon>
        <taxon>Monogononta</taxon>
        <taxon>Pseudotrocha</taxon>
        <taxon>Ploima</taxon>
        <taxon>Brachionidae</taxon>
        <taxon>Brachionus</taxon>
    </lineage>
</organism>
<keyword evidence="1" id="KW-0812">Transmembrane</keyword>
<protein>
    <submittedName>
        <fullName evidence="2">Uncharacterized protein</fullName>
    </submittedName>
</protein>
<gene>
    <name evidence="2" type="ORF">BpHYR1_029667</name>
</gene>
<dbReference type="EMBL" id="REGN01004839">
    <property type="protein sequence ID" value="RNA15949.1"/>
    <property type="molecule type" value="Genomic_DNA"/>
</dbReference>
<keyword evidence="1" id="KW-0472">Membrane</keyword>